<keyword evidence="3" id="KW-1015">Disulfide bond</keyword>
<feature type="region of interest" description="Disordered" evidence="4">
    <location>
        <begin position="244"/>
        <end position="268"/>
    </location>
</feature>
<dbReference type="Pfam" id="PF02630">
    <property type="entry name" value="SCO1-SenC"/>
    <property type="match status" value="1"/>
</dbReference>
<dbReference type="CDD" id="cd02968">
    <property type="entry name" value="SCO"/>
    <property type="match status" value="1"/>
</dbReference>
<dbReference type="PANTHER" id="PTHR12151">
    <property type="entry name" value="ELECTRON TRANSPORT PROTIN SCO1/SENC FAMILY MEMBER"/>
    <property type="match status" value="1"/>
</dbReference>
<sequence>MMKRLLALAMFCACNAAVGATALEFSQNLGAMLPLRATFTDAQGHATRLGEYFGNTPVVMVFGYYHCPRLCSTVMDGVLQAIQDAGLPYAVVGIGIDPRETPADAASKLKAYRSADDNAAKLHLLTGRQDQIERVARTAGFQYEYDQPSDQFTHPAGFLVATPAGRISRYFSGLRFDRRDVRLALIEASDERVGSLAEQVLLLCSHYDPLAGRYTFAAMTLARIVGLLTILLLAAGIWRARRRSATRPGPRRPDGQELQAQGRARRPS</sequence>
<keyword evidence="5" id="KW-1133">Transmembrane helix</keyword>
<feature type="binding site" evidence="2">
    <location>
        <position position="71"/>
    </location>
    <ligand>
        <name>Cu cation</name>
        <dbReference type="ChEBI" id="CHEBI:23378"/>
    </ligand>
</feature>
<evidence type="ECO:0000256" key="5">
    <source>
        <dbReference type="SAM" id="Phobius"/>
    </source>
</evidence>
<keyword evidence="5" id="KW-0812">Transmembrane</keyword>
<evidence type="ECO:0000256" key="6">
    <source>
        <dbReference type="SAM" id="SignalP"/>
    </source>
</evidence>
<keyword evidence="6" id="KW-0732">Signal</keyword>
<comment type="similarity">
    <text evidence="1">Belongs to the SCO1/2 family.</text>
</comment>
<dbReference type="GO" id="GO:0046872">
    <property type="term" value="F:metal ion binding"/>
    <property type="evidence" value="ECO:0007669"/>
    <property type="project" value="UniProtKB-KW"/>
</dbReference>
<accession>A0A366H2M5</accession>
<evidence type="ECO:0000256" key="4">
    <source>
        <dbReference type="SAM" id="MobiDB-lite"/>
    </source>
</evidence>
<feature type="signal peptide" evidence="6">
    <location>
        <begin position="1"/>
        <end position="22"/>
    </location>
</feature>
<dbReference type="InterPro" id="IPR003782">
    <property type="entry name" value="SCO1/SenC"/>
</dbReference>
<organism evidence="7 8">
    <name type="scientific">Eoetvoesiella caeni</name>
    <dbReference type="NCBI Taxonomy" id="645616"/>
    <lineage>
        <taxon>Bacteria</taxon>
        <taxon>Pseudomonadati</taxon>
        <taxon>Pseudomonadota</taxon>
        <taxon>Betaproteobacteria</taxon>
        <taxon>Burkholderiales</taxon>
        <taxon>Alcaligenaceae</taxon>
        <taxon>Eoetvoesiella</taxon>
    </lineage>
</organism>
<evidence type="ECO:0000256" key="3">
    <source>
        <dbReference type="PIRSR" id="PIRSR603782-2"/>
    </source>
</evidence>
<feature type="transmembrane region" description="Helical" evidence="5">
    <location>
        <begin position="214"/>
        <end position="238"/>
    </location>
</feature>
<keyword evidence="2" id="KW-0479">Metal-binding</keyword>
<keyword evidence="2" id="KW-0186">Copper</keyword>
<keyword evidence="8" id="KW-1185">Reference proteome</keyword>
<dbReference type="OrthoDB" id="9786756at2"/>
<gene>
    <name evidence="7" type="ORF">DFR37_11584</name>
</gene>
<reference evidence="7 8" key="1">
    <citation type="submission" date="2018-06" db="EMBL/GenBank/DDBJ databases">
        <title>Genomic Encyclopedia of Type Strains, Phase IV (KMG-IV): sequencing the most valuable type-strain genomes for metagenomic binning, comparative biology and taxonomic classification.</title>
        <authorList>
            <person name="Goeker M."/>
        </authorList>
    </citation>
    <scope>NUCLEOTIDE SEQUENCE [LARGE SCALE GENOMIC DNA]</scope>
    <source>
        <strain evidence="7 8">DSM 25520</strain>
    </source>
</reference>
<evidence type="ECO:0000313" key="8">
    <source>
        <dbReference type="Proteomes" id="UP000253628"/>
    </source>
</evidence>
<evidence type="ECO:0000256" key="2">
    <source>
        <dbReference type="PIRSR" id="PIRSR603782-1"/>
    </source>
</evidence>
<evidence type="ECO:0000256" key="1">
    <source>
        <dbReference type="ARBA" id="ARBA00010996"/>
    </source>
</evidence>
<evidence type="ECO:0000313" key="7">
    <source>
        <dbReference type="EMBL" id="RBP35810.1"/>
    </source>
</evidence>
<dbReference type="PANTHER" id="PTHR12151:SF8">
    <property type="entry name" value="THIOREDOXIN DOMAIN-CONTAINING PROTEIN"/>
    <property type="match status" value="1"/>
</dbReference>
<protein>
    <submittedName>
        <fullName evidence="7">Protein SCO1/2</fullName>
    </submittedName>
</protein>
<comment type="caution">
    <text evidence="7">The sequence shown here is derived from an EMBL/GenBank/DDBJ whole genome shotgun (WGS) entry which is preliminary data.</text>
</comment>
<dbReference type="RefSeq" id="WP_113934919.1">
    <property type="nucleotide sequence ID" value="NZ_JACCEU010000011.1"/>
</dbReference>
<feature type="chain" id="PRO_5016768073" evidence="6">
    <location>
        <begin position="23"/>
        <end position="268"/>
    </location>
</feature>
<feature type="disulfide bond" description="Redox-active" evidence="3">
    <location>
        <begin position="67"/>
        <end position="71"/>
    </location>
</feature>
<dbReference type="EMBL" id="QNRQ01000015">
    <property type="protein sequence ID" value="RBP35810.1"/>
    <property type="molecule type" value="Genomic_DNA"/>
</dbReference>
<feature type="binding site" evidence="2">
    <location>
        <position position="67"/>
    </location>
    <ligand>
        <name>Cu cation</name>
        <dbReference type="ChEBI" id="CHEBI:23378"/>
    </ligand>
</feature>
<dbReference type="Gene3D" id="3.40.30.10">
    <property type="entry name" value="Glutaredoxin"/>
    <property type="match status" value="1"/>
</dbReference>
<keyword evidence="5" id="KW-0472">Membrane</keyword>
<name>A0A366H2M5_9BURK</name>
<dbReference type="Proteomes" id="UP000253628">
    <property type="component" value="Unassembled WGS sequence"/>
</dbReference>
<dbReference type="SUPFAM" id="SSF52833">
    <property type="entry name" value="Thioredoxin-like"/>
    <property type="match status" value="1"/>
</dbReference>
<dbReference type="InterPro" id="IPR036249">
    <property type="entry name" value="Thioredoxin-like_sf"/>
</dbReference>
<dbReference type="AlphaFoldDB" id="A0A366H2M5"/>
<proteinExistence type="inferred from homology"/>